<evidence type="ECO:0000259" key="2">
    <source>
        <dbReference type="Pfam" id="PF25000"/>
    </source>
</evidence>
<accession>A0AAD6Y0Y4</accession>
<gene>
    <name evidence="3" type="ORF">GGX14DRAFT_383270</name>
</gene>
<dbReference type="NCBIfam" id="NF040586">
    <property type="entry name" value="FxSxx_TPR"/>
    <property type="match status" value="1"/>
</dbReference>
<reference evidence="3" key="1">
    <citation type="submission" date="2023-03" db="EMBL/GenBank/DDBJ databases">
        <title>Massive genome expansion in bonnet fungi (Mycena s.s.) driven by repeated elements and novel gene families across ecological guilds.</title>
        <authorList>
            <consortium name="Lawrence Berkeley National Laboratory"/>
            <person name="Harder C.B."/>
            <person name="Miyauchi S."/>
            <person name="Viragh M."/>
            <person name="Kuo A."/>
            <person name="Thoen E."/>
            <person name="Andreopoulos B."/>
            <person name="Lu D."/>
            <person name="Skrede I."/>
            <person name="Drula E."/>
            <person name="Henrissat B."/>
            <person name="Morin E."/>
            <person name="Kohler A."/>
            <person name="Barry K."/>
            <person name="LaButti K."/>
            <person name="Morin E."/>
            <person name="Salamov A."/>
            <person name="Lipzen A."/>
            <person name="Mereny Z."/>
            <person name="Hegedus B."/>
            <person name="Baldrian P."/>
            <person name="Stursova M."/>
            <person name="Weitz H."/>
            <person name="Taylor A."/>
            <person name="Grigoriev I.V."/>
            <person name="Nagy L.G."/>
            <person name="Martin F."/>
            <person name="Kauserud H."/>
        </authorList>
    </citation>
    <scope>NUCLEOTIDE SEQUENCE</scope>
    <source>
        <strain evidence="3">9144</strain>
    </source>
</reference>
<dbReference type="Pfam" id="PF13374">
    <property type="entry name" value="TPR_10"/>
    <property type="match status" value="2"/>
</dbReference>
<dbReference type="EMBL" id="JARJCW010000178">
    <property type="protein sequence ID" value="KAJ7189420.1"/>
    <property type="molecule type" value="Genomic_DNA"/>
</dbReference>
<dbReference type="SUPFAM" id="SSF52540">
    <property type="entry name" value="P-loop containing nucleoside triphosphate hydrolases"/>
    <property type="match status" value="1"/>
</dbReference>
<dbReference type="Pfam" id="PF00931">
    <property type="entry name" value="NB-ARC"/>
    <property type="match status" value="1"/>
</dbReference>
<dbReference type="InterPro" id="IPR002182">
    <property type="entry name" value="NB-ARC"/>
</dbReference>
<proteinExistence type="predicted"/>
<dbReference type="Gene3D" id="3.40.50.300">
    <property type="entry name" value="P-loop containing nucleotide triphosphate hydrolases"/>
    <property type="match status" value="1"/>
</dbReference>
<feature type="domain" description="DUF7779" evidence="2">
    <location>
        <begin position="256"/>
        <end position="338"/>
    </location>
</feature>
<comment type="caution">
    <text evidence="3">The sequence shown here is derived from an EMBL/GenBank/DDBJ whole genome shotgun (WGS) entry which is preliminary data.</text>
</comment>
<dbReference type="InterPro" id="IPR011990">
    <property type="entry name" value="TPR-like_helical_dom_sf"/>
</dbReference>
<sequence>MFADTAPTQGNHFLNTCPPASRIFHGRQQILDTMQQFFSQDLGKQRVYVLYGLGGVGKTQTALKFIEQSQTHLRFSITCLIDTSTRETIDTSFKNIALKLKIGETAEAAIQRFTAKKEEWLLLFDNADEPSIDLNKFFPQCNHGNIIITSRNPGLCVYAGADTHVDNMEESDAVVLLLKGAALENIPKNRVASTAIVKELACLPLAIIQAGAFIAKSRNLEGYLTVYSTNKSRLLSEKPAQSHDSYAWTVYTTWQMSFDKLSPLAARLLQLCSWLHYKEISEEFFMNASKYQSQSAIPAEQDLQGSIMAYSLMEFEPDQKLFSMHPLVHDWCQRSIVDQEACHSSIVGILGMFISCIPHHDTKLHSLKLVPHIDALLHGETELFPDFSDQYAHIYAAAGHHTKAEKLRILVIEKHRKILGDDHQYTLRAMHYLSETYFSLGQLEKAQMLLVRVLEIQRQVLGYDHPETLESMSDLAAVYHDLGQFENAMQVGILAFERKKQILGEDHPSTLETMSNLASIYSVLDQLEEALKLDTAILERRRQSLGEDHPDTLWSGNNLSAIYMHLGKLEEANKLQVSVVEKYIHVLGRDHPDTLRSLSNHAKLYRYLGNFAQAQKLNMSVFEKCSQLLGKDHPETLICMYHMAETCIDMGQFEEALQLGMLVLEKRKQILGTDHVHTARSMGQVGATYNFLGLYEEALKLNILSVEKQRHILGDEHSDTLKSMANLAITYGGLGKFEDAKELQVCVLEKRRKTAGEDDPRTLRTIVHLAAMYHHLGNTEEANKLALPAQQKLIGDQNPCTLLAMGSLTAAYRISGKVKEADDLDKLFPTFVKADE</sequence>
<dbReference type="SUPFAM" id="SSF48452">
    <property type="entry name" value="TPR-like"/>
    <property type="match status" value="4"/>
</dbReference>
<dbReference type="Proteomes" id="UP001219525">
    <property type="component" value="Unassembled WGS sequence"/>
</dbReference>
<dbReference type="Pfam" id="PF25000">
    <property type="entry name" value="DUF7779"/>
    <property type="match status" value="1"/>
</dbReference>
<evidence type="ECO:0000313" key="3">
    <source>
        <dbReference type="EMBL" id="KAJ7189420.1"/>
    </source>
</evidence>
<dbReference type="Gene3D" id="1.25.40.10">
    <property type="entry name" value="Tetratricopeptide repeat domain"/>
    <property type="match status" value="3"/>
</dbReference>
<organism evidence="3 4">
    <name type="scientific">Mycena pura</name>
    <dbReference type="NCBI Taxonomy" id="153505"/>
    <lineage>
        <taxon>Eukaryota</taxon>
        <taxon>Fungi</taxon>
        <taxon>Dikarya</taxon>
        <taxon>Basidiomycota</taxon>
        <taxon>Agaricomycotina</taxon>
        <taxon>Agaricomycetes</taxon>
        <taxon>Agaricomycetidae</taxon>
        <taxon>Agaricales</taxon>
        <taxon>Marasmiineae</taxon>
        <taxon>Mycenaceae</taxon>
        <taxon>Mycena</taxon>
    </lineage>
</organism>
<evidence type="ECO:0000313" key="4">
    <source>
        <dbReference type="Proteomes" id="UP001219525"/>
    </source>
</evidence>
<dbReference type="PANTHER" id="PTHR46082:SF6">
    <property type="entry name" value="AAA+ ATPASE DOMAIN-CONTAINING PROTEIN-RELATED"/>
    <property type="match status" value="1"/>
</dbReference>
<dbReference type="PANTHER" id="PTHR46082">
    <property type="entry name" value="ATP/GTP-BINDING PROTEIN-RELATED"/>
    <property type="match status" value="1"/>
</dbReference>
<keyword evidence="4" id="KW-1185">Reference proteome</keyword>
<name>A0AAD6Y0Y4_9AGAR</name>
<feature type="domain" description="NB-ARC" evidence="1">
    <location>
        <begin position="29"/>
        <end position="177"/>
    </location>
</feature>
<dbReference type="GO" id="GO:0016787">
    <property type="term" value="F:hydrolase activity"/>
    <property type="evidence" value="ECO:0007669"/>
    <property type="project" value="UniProtKB-KW"/>
</dbReference>
<keyword evidence="3" id="KW-0378">Hydrolase</keyword>
<dbReference type="Pfam" id="PF13424">
    <property type="entry name" value="TPR_12"/>
    <property type="match status" value="3"/>
</dbReference>
<dbReference type="InterPro" id="IPR056681">
    <property type="entry name" value="DUF7779"/>
</dbReference>
<dbReference type="InterPro" id="IPR053137">
    <property type="entry name" value="NLR-like"/>
</dbReference>
<dbReference type="InterPro" id="IPR027417">
    <property type="entry name" value="P-loop_NTPase"/>
</dbReference>
<protein>
    <submittedName>
        <fullName evidence="3">P-loop containing nucleoside triphosphate hydrolase protein</fullName>
    </submittedName>
</protein>
<dbReference type="GO" id="GO:0043531">
    <property type="term" value="F:ADP binding"/>
    <property type="evidence" value="ECO:0007669"/>
    <property type="project" value="InterPro"/>
</dbReference>
<dbReference type="AlphaFoldDB" id="A0AAD6Y0Y4"/>
<evidence type="ECO:0000259" key="1">
    <source>
        <dbReference type="Pfam" id="PF00931"/>
    </source>
</evidence>